<dbReference type="Proteomes" id="UP000005237">
    <property type="component" value="Unassembled WGS sequence"/>
</dbReference>
<keyword evidence="2" id="KW-1185">Reference proteome</keyword>
<accession>A0A8R1EJ79</accession>
<sequence length="104" mass="11816">MNTTQQSTHGIFQNAIESVLYETSKFPEKPTESDEILHNLTNVSNVVSIIESGGFEPPKPSTLKRVHTGLKDSPRISERISKMFRNRVALSDFGKLNERWMIKV</sequence>
<protein>
    <submittedName>
        <fullName evidence="1">Uncharacterized protein</fullName>
    </submittedName>
</protein>
<evidence type="ECO:0000313" key="2">
    <source>
        <dbReference type="Proteomes" id="UP000005237"/>
    </source>
</evidence>
<proteinExistence type="predicted"/>
<evidence type="ECO:0000313" key="1">
    <source>
        <dbReference type="EnsemblMetazoa" id="CJA36201.1"/>
    </source>
</evidence>
<name>A0A8R1EJ79_CAEJA</name>
<reference evidence="2" key="1">
    <citation type="submission" date="2010-08" db="EMBL/GenBank/DDBJ databases">
        <authorList>
            <consortium name="Caenorhabditis japonica Sequencing Consortium"/>
            <person name="Wilson R.K."/>
        </authorList>
    </citation>
    <scope>NUCLEOTIDE SEQUENCE [LARGE SCALE GENOMIC DNA]</scope>
    <source>
        <strain evidence="2">DF5081</strain>
    </source>
</reference>
<organism evidence="1 2">
    <name type="scientific">Caenorhabditis japonica</name>
    <dbReference type="NCBI Taxonomy" id="281687"/>
    <lineage>
        <taxon>Eukaryota</taxon>
        <taxon>Metazoa</taxon>
        <taxon>Ecdysozoa</taxon>
        <taxon>Nematoda</taxon>
        <taxon>Chromadorea</taxon>
        <taxon>Rhabditida</taxon>
        <taxon>Rhabditina</taxon>
        <taxon>Rhabditomorpha</taxon>
        <taxon>Rhabditoidea</taxon>
        <taxon>Rhabditidae</taxon>
        <taxon>Peloderinae</taxon>
        <taxon>Caenorhabditis</taxon>
    </lineage>
</organism>
<dbReference type="AlphaFoldDB" id="A0A8R1EJ79"/>
<reference evidence="1" key="2">
    <citation type="submission" date="2022-06" db="UniProtKB">
        <authorList>
            <consortium name="EnsemblMetazoa"/>
        </authorList>
    </citation>
    <scope>IDENTIFICATION</scope>
    <source>
        <strain evidence="1">DF5081</strain>
    </source>
</reference>
<dbReference type="EnsemblMetazoa" id="CJA36201.1">
    <property type="protein sequence ID" value="CJA36201.1"/>
    <property type="gene ID" value="WBGene00212048"/>
</dbReference>